<comment type="cofactor">
    <cofactor evidence="1">
        <name>Mg(2+)</name>
        <dbReference type="ChEBI" id="CHEBI:18420"/>
    </cofactor>
</comment>
<evidence type="ECO:0000259" key="4">
    <source>
        <dbReference type="Pfam" id="PF02878"/>
    </source>
</evidence>
<dbReference type="STRING" id="1082479.SAMN05216241_102273"/>
<feature type="domain" description="Alpha-D-phosphohexomutase alpha/beta/alpha" evidence="4">
    <location>
        <begin position="4"/>
        <end position="135"/>
    </location>
</feature>
<dbReference type="InterPro" id="IPR005844">
    <property type="entry name" value="A-D-PHexomutase_a/b/a-I"/>
</dbReference>
<dbReference type="InterPro" id="IPR005845">
    <property type="entry name" value="A-D-PHexomutase_a/b/a-II"/>
</dbReference>
<reference evidence="7 8" key="1">
    <citation type="submission" date="2016-10" db="EMBL/GenBank/DDBJ databases">
        <authorList>
            <person name="de Groot N.N."/>
        </authorList>
    </citation>
    <scope>NUCLEOTIDE SEQUENCE [LARGE SCALE GENOMIC DNA]</scope>
    <source>
        <strain evidence="7 8">DSM 25584</strain>
    </source>
</reference>
<dbReference type="InterPro" id="IPR050060">
    <property type="entry name" value="Phosphoglucosamine_mutase"/>
</dbReference>
<keyword evidence="3" id="KW-0597">Phosphoprotein</keyword>
<gene>
    <name evidence="7" type="ORF">SAMN05216241_102273</name>
</gene>
<evidence type="ECO:0000259" key="6">
    <source>
        <dbReference type="Pfam" id="PF02880"/>
    </source>
</evidence>
<dbReference type="GO" id="GO:0004615">
    <property type="term" value="F:phosphomannomutase activity"/>
    <property type="evidence" value="ECO:0007669"/>
    <property type="project" value="TreeGrafter"/>
</dbReference>
<dbReference type="Proteomes" id="UP000199415">
    <property type="component" value="Unassembled WGS sequence"/>
</dbReference>
<dbReference type="EMBL" id="FNCE01000002">
    <property type="protein sequence ID" value="SDF76574.1"/>
    <property type="molecule type" value="Genomic_DNA"/>
</dbReference>
<dbReference type="GO" id="GO:0009252">
    <property type="term" value="P:peptidoglycan biosynthetic process"/>
    <property type="evidence" value="ECO:0007669"/>
    <property type="project" value="TreeGrafter"/>
</dbReference>
<dbReference type="AlphaFoldDB" id="A0A1G7NR99"/>
<evidence type="ECO:0000259" key="5">
    <source>
        <dbReference type="Pfam" id="PF02879"/>
    </source>
</evidence>
<sequence>MNSIFSPEGVRGTANRDPLTASGVVKLAMAAIAHMVRDHDGVTVVVGRDTRLSGGMLEQALAAGFMAVGARVKLLGPVPYGAVALETRVSCASLGVMVSGGDEMYSINGLAFVNAEGRPIRAAEQAAIEAGLADGDHEMGISSAELGSIDVHPAPTAAYDAALRALLPPGIGLDGMRVVLDGAHGAACAIAPTLLRSLGAEVVELGCQPNGRNINRGVGVEAPWTLQDAVTAHRADVGVAIGGDGQRALVVDETGELAEPDELFAVIAAFARDHGHLTRPAAVGCDKANIGLERWLQANGLGLIRTSAEPPHLPHTLWTSDCGLAASTSGHYILRDHVPVADGLMAALVALARLAEARCPASTLLHPFEMVPQHEVYVPADPAVLELDATRGVIARVRAALGASGRLLVAPALANSHVRVVIEADDGGRVDALISQLVAGLRSAMGRDRAKPPNPALR</sequence>
<evidence type="ECO:0000313" key="7">
    <source>
        <dbReference type="EMBL" id="SDF76574.1"/>
    </source>
</evidence>
<dbReference type="GO" id="GO:0006048">
    <property type="term" value="P:UDP-N-acetylglucosamine biosynthetic process"/>
    <property type="evidence" value="ECO:0007669"/>
    <property type="project" value="TreeGrafter"/>
</dbReference>
<comment type="similarity">
    <text evidence="2">Belongs to the phosphohexose mutase family.</text>
</comment>
<feature type="domain" description="Alpha-D-phosphohexomutase alpha/beta/alpha" evidence="5">
    <location>
        <begin position="174"/>
        <end position="255"/>
    </location>
</feature>
<dbReference type="PANTHER" id="PTHR42946">
    <property type="entry name" value="PHOSPHOHEXOSE MUTASE"/>
    <property type="match status" value="1"/>
</dbReference>
<keyword evidence="8" id="KW-1185">Reference proteome</keyword>
<dbReference type="Pfam" id="PF02880">
    <property type="entry name" value="PGM_PMM_III"/>
    <property type="match status" value="1"/>
</dbReference>
<dbReference type="Pfam" id="PF02879">
    <property type="entry name" value="PGM_PMM_II"/>
    <property type="match status" value="1"/>
</dbReference>
<dbReference type="InterPro" id="IPR005846">
    <property type="entry name" value="A-D-PHexomutase_a/b/a-III"/>
</dbReference>
<protein>
    <submittedName>
        <fullName evidence="7">Phosphoglucosamine mutase</fullName>
    </submittedName>
</protein>
<dbReference type="Pfam" id="PF02878">
    <property type="entry name" value="PGM_PMM_I"/>
    <property type="match status" value="1"/>
</dbReference>
<name>A0A1G7NR99_9PROT</name>
<evidence type="ECO:0000256" key="3">
    <source>
        <dbReference type="ARBA" id="ARBA00022553"/>
    </source>
</evidence>
<dbReference type="Gene3D" id="3.40.120.10">
    <property type="entry name" value="Alpha-D-Glucose-1,6-Bisphosphate, subunit A, domain 3"/>
    <property type="match status" value="3"/>
</dbReference>
<dbReference type="GO" id="GO:0005975">
    <property type="term" value="P:carbohydrate metabolic process"/>
    <property type="evidence" value="ECO:0007669"/>
    <property type="project" value="InterPro"/>
</dbReference>
<dbReference type="PANTHER" id="PTHR42946:SF1">
    <property type="entry name" value="PHOSPHOGLUCOMUTASE (ALPHA-D-GLUCOSE-1,6-BISPHOSPHATE-DEPENDENT)"/>
    <property type="match status" value="1"/>
</dbReference>
<dbReference type="GO" id="GO:0008966">
    <property type="term" value="F:phosphoglucosamine mutase activity"/>
    <property type="evidence" value="ECO:0007669"/>
    <property type="project" value="TreeGrafter"/>
</dbReference>
<dbReference type="GO" id="GO:0005829">
    <property type="term" value="C:cytosol"/>
    <property type="evidence" value="ECO:0007669"/>
    <property type="project" value="TreeGrafter"/>
</dbReference>
<organism evidence="7 8">
    <name type="scientific">Limimonas halophila</name>
    <dbReference type="NCBI Taxonomy" id="1082479"/>
    <lineage>
        <taxon>Bacteria</taxon>
        <taxon>Pseudomonadati</taxon>
        <taxon>Pseudomonadota</taxon>
        <taxon>Alphaproteobacteria</taxon>
        <taxon>Rhodospirillales</taxon>
        <taxon>Rhodovibrionaceae</taxon>
        <taxon>Limimonas</taxon>
    </lineage>
</organism>
<evidence type="ECO:0000256" key="2">
    <source>
        <dbReference type="ARBA" id="ARBA00010231"/>
    </source>
</evidence>
<proteinExistence type="inferred from homology"/>
<evidence type="ECO:0000313" key="8">
    <source>
        <dbReference type="Proteomes" id="UP000199415"/>
    </source>
</evidence>
<accession>A0A1G7NR99</accession>
<dbReference type="InterPro" id="IPR016055">
    <property type="entry name" value="A-D-PHexomutase_a/b/a-I/II/III"/>
</dbReference>
<feature type="domain" description="Alpha-D-phosphohexomutase alpha/beta/alpha" evidence="6">
    <location>
        <begin position="260"/>
        <end position="365"/>
    </location>
</feature>
<dbReference type="SUPFAM" id="SSF53738">
    <property type="entry name" value="Phosphoglucomutase, first 3 domains"/>
    <property type="match status" value="3"/>
</dbReference>
<evidence type="ECO:0000256" key="1">
    <source>
        <dbReference type="ARBA" id="ARBA00001946"/>
    </source>
</evidence>